<dbReference type="InterPro" id="IPR038029">
    <property type="entry name" value="GbiG_N_sf"/>
</dbReference>
<sequence length="352" mass="36382">MNHIAVYAVTPKGVTLARQLVSTFGGTAFVPARLYDADCDVDEVSFESLRECVAESFSEFSAHVFITAAGIAVRTIAPHLAGKDVDPAVVVMDQNGQHVISLLSGHLGGANELAGAIANIVGGVAVITTATDTEQLPSLDMVAAQAECSIHNIGAVKHVNGALLAGEKVVLDDPADVLGLKHGDHAEHFIAAELVPFSEEDVPTVIVSWRSAELLEPEEKTLLVHPKVLCVGVGAKRGAPKDAVLGLITDVFHKKDMALESIACLASVDAKADEAGIIEAAETLGVPFVTFAASLLDTVDVPNPSDAPKQAVGTKSVAEAAALHGASLKHGARLVVEKEKGDGATVAVALEI</sequence>
<gene>
    <name evidence="4" type="ORF">SP90_04900</name>
</gene>
<dbReference type="InterPro" id="IPR021744">
    <property type="entry name" value="CbiG_N"/>
</dbReference>
<evidence type="ECO:0000313" key="5">
    <source>
        <dbReference type="Proteomes" id="UP000091979"/>
    </source>
</evidence>
<dbReference type="Gene3D" id="3.40.50.11220">
    <property type="match status" value="1"/>
</dbReference>
<organism evidence="4 5">
    <name type="scientific">Halodesulfovibrio spirochaetisodalis</name>
    <dbReference type="NCBI Taxonomy" id="1560234"/>
    <lineage>
        <taxon>Bacteria</taxon>
        <taxon>Pseudomonadati</taxon>
        <taxon>Thermodesulfobacteriota</taxon>
        <taxon>Desulfovibrionia</taxon>
        <taxon>Desulfovibrionales</taxon>
        <taxon>Desulfovibrionaceae</taxon>
        <taxon>Halodesulfovibrio</taxon>
    </lineage>
</organism>
<dbReference type="AlphaFoldDB" id="A0A1B7XH20"/>
<evidence type="ECO:0000313" key="4">
    <source>
        <dbReference type="EMBL" id="OBQ54826.1"/>
    </source>
</evidence>
<dbReference type="GO" id="GO:0009236">
    <property type="term" value="P:cobalamin biosynthetic process"/>
    <property type="evidence" value="ECO:0007669"/>
    <property type="project" value="InterPro"/>
</dbReference>
<proteinExistence type="predicted"/>
<dbReference type="InterPro" id="IPR021745">
    <property type="entry name" value="CbiG_mid"/>
</dbReference>
<feature type="domain" description="CobE/GbiG C-terminal" evidence="1">
    <location>
        <begin position="229"/>
        <end position="349"/>
    </location>
</feature>
<dbReference type="Pfam" id="PF11760">
    <property type="entry name" value="CbiG_N"/>
    <property type="match status" value="1"/>
</dbReference>
<dbReference type="SUPFAM" id="SSF159672">
    <property type="entry name" value="CbiG N-terminal domain-like"/>
    <property type="match status" value="1"/>
</dbReference>
<reference evidence="4 5" key="1">
    <citation type="submission" date="2015-01" db="EMBL/GenBank/DDBJ databases">
        <title>Desulfovibrio sp. JC271 draft genome sequence.</title>
        <authorList>
            <person name="Shivani Y."/>
            <person name="Subhash Y."/>
            <person name="Sasikala C."/>
            <person name="Ramana C.V."/>
        </authorList>
    </citation>
    <scope>NUCLEOTIDE SEQUENCE [LARGE SCALE GENOMIC DNA]</scope>
    <source>
        <strain evidence="4 5">JC271</strain>
    </source>
</reference>
<dbReference type="Proteomes" id="UP000091979">
    <property type="component" value="Unassembled WGS sequence"/>
</dbReference>
<evidence type="ECO:0000259" key="2">
    <source>
        <dbReference type="Pfam" id="PF11760"/>
    </source>
</evidence>
<dbReference type="Pfam" id="PF11761">
    <property type="entry name" value="CbiG_mid"/>
    <property type="match status" value="1"/>
</dbReference>
<feature type="domain" description="Cobalamin synthesis G N-terminal" evidence="2">
    <location>
        <begin position="52"/>
        <end position="132"/>
    </location>
</feature>
<name>A0A1B7XH20_9BACT</name>
<dbReference type="InterPro" id="IPR002750">
    <property type="entry name" value="CobE/GbiG_C"/>
</dbReference>
<keyword evidence="5" id="KW-1185">Reference proteome</keyword>
<dbReference type="Pfam" id="PF01890">
    <property type="entry name" value="CbiG_C"/>
    <property type="match status" value="1"/>
</dbReference>
<dbReference type="InterPro" id="IPR052553">
    <property type="entry name" value="CbiG_hydrolase"/>
</dbReference>
<evidence type="ECO:0008006" key="6">
    <source>
        <dbReference type="Google" id="ProtNLM"/>
    </source>
</evidence>
<dbReference type="SUPFAM" id="SSF159664">
    <property type="entry name" value="CobE/GbiG C-terminal domain-like"/>
    <property type="match status" value="1"/>
</dbReference>
<protein>
    <recommendedName>
        <fullName evidence="6">Cobalamin biosynthesis protein CbiG</fullName>
    </recommendedName>
</protein>
<feature type="domain" description="Cobalamin biosynthesis central region" evidence="3">
    <location>
        <begin position="137"/>
        <end position="226"/>
    </location>
</feature>
<dbReference type="Gene3D" id="3.30.420.180">
    <property type="entry name" value="CobE/GbiG C-terminal domain"/>
    <property type="match status" value="1"/>
</dbReference>
<dbReference type="STRING" id="1560234.SP90_04900"/>
<accession>A0A1B7XH20</accession>
<comment type="caution">
    <text evidence="4">The sequence shown here is derived from an EMBL/GenBank/DDBJ whole genome shotgun (WGS) entry which is preliminary data.</text>
</comment>
<dbReference type="OrthoDB" id="9781023at2"/>
<evidence type="ECO:0000259" key="1">
    <source>
        <dbReference type="Pfam" id="PF01890"/>
    </source>
</evidence>
<dbReference type="InterPro" id="IPR036518">
    <property type="entry name" value="CobE/GbiG_C_sf"/>
</dbReference>
<dbReference type="PANTHER" id="PTHR37477">
    <property type="entry name" value="COBALT-PRECORRIN-5A HYDROLASE"/>
    <property type="match status" value="1"/>
</dbReference>
<evidence type="ECO:0000259" key="3">
    <source>
        <dbReference type="Pfam" id="PF11761"/>
    </source>
</evidence>
<dbReference type="EMBL" id="JXMS01000006">
    <property type="protein sequence ID" value="OBQ54826.1"/>
    <property type="molecule type" value="Genomic_DNA"/>
</dbReference>
<dbReference type="RefSeq" id="WP_066853183.1">
    <property type="nucleotide sequence ID" value="NZ_JXMS01000006.1"/>
</dbReference>
<dbReference type="PATRIC" id="fig|1560234.3.peg.2941"/>
<dbReference type="PANTHER" id="PTHR37477:SF1">
    <property type="entry name" value="COBALT-PRECORRIN-5A HYDROLASE"/>
    <property type="match status" value="1"/>
</dbReference>